<evidence type="ECO:0000313" key="3">
    <source>
        <dbReference type="Proteomes" id="UP000800097"/>
    </source>
</evidence>
<dbReference type="RefSeq" id="XP_033651662.1">
    <property type="nucleotide sequence ID" value="XM_033793163.1"/>
</dbReference>
<keyword evidence="3" id="KW-1185">Reference proteome</keyword>
<dbReference type="GeneID" id="54546338"/>
<name>A0A6A6JD70_WESOR</name>
<proteinExistence type="predicted"/>
<accession>A0A6A6JD70</accession>
<sequence length="159" mass="17719">MVLLQPIHLVSAHPNLRSPAQGEATPPPARPCGTDPPHGRHIKIRQVQKCRHGRQAPCHDIHGYDFDDVLIDTGYGVENTLDQQQHQIAPLNHHGRSEAASAGAPVQATSEDWLRNMPVAHDSDYKSLQDTPGQMRRDEARVFTLHKIRPQVRGIQTCC</sequence>
<reference evidence="2" key="1">
    <citation type="journal article" date="2020" name="Stud. Mycol.">
        <title>101 Dothideomycetes genomes: a test case for predicting lifestyles and emergence of pathogens.</title>
        <authorList>
            <person name="Haridas S."/>
            <person name="Albert R."/>
            <person name="Binder M."/>
            <person name="Bloem J."/>
            <person name="Labutti K."/>
            <person name="Salamov A."/>
            <person name="Andreopoulos B."/>
            <person name="Baker S."/>
            <person name="Barry K."/>
            <person name="Bills G."/>
            <person name="Bluhm B."/>
            <person name="Cannon C."/>
            <person name="Castanera R."/>
            <person name="Culley D."/>
            <person name="Daum C."/>
            <person name="Ezra D."/>
            <person name="Gonzalez J."/>
            <person name="Henrissat B."/>
            <person name="Kuo A."/>
            <person name="Liang C."/>
            <person name="Lipzen A."/>
            <person name="Lutzoni F."/>
            <person name="Magnuson J."/>
            <person name="Mondo S."/>
            <person name="Nolan M."/>
            <person name="Ohm R."/>
            <person name="Pangilinan J."/>
            <person name="Park H.-J."/>
            <person name="Ramirez L."/>
            <person name="Alfaro M."/>
            <person name="Sun H."/>
            <person name="Tritt A."/>
            <person name="Yoshinaga Y."/>
            <person name="Zwiers L.-H."/>
            <person name="Turgeon B."/>
            <person name="Goodwin S."/>
            <person name="Spatafora J."/>
            <person name="Crous P."/>
            <person name="Grigoriev I."/>
        </authorList>
    </citation>
    <scope>NUCLEOTIDE SEQUENCE</scope>
    <source>
        <strain evidence="2">CBS 379.55</strain>
    </source>
</reference>
<organism evidence="2 3">
    <name type="scientific">Westerdykella ornata</name>
    <dbReference type="NCBI Taxonomy" id="318751"/>
    <lineage>
        <taxon>Eukaryota</taxon>
        <taxon>Fungi</taxon>
        <taxon>Dikarya</taxon>
        <taxon>Ascomycota</taxon>
        <taxon>Pezizomycotina</taxon>
        <taxon>Dothideomycetes</taxon>
        <taxon>Pleosporomycetidae</taxon>
        <taxon>Pleosporales</taxon>
        <taxon>Sporormiaceae</taxon>
        <taxon>Westerdykella</taxon>
    </lineage>
</organism>
<feature type="region of interest" description="Disordered" evidence="1">
    <location>
        <begin position="13"/>
        <end position="38"/>
    </location>
</feature>
<protein>
    <submittedName>
        <fullName evidence="2">Uncharacterized protein</fullName>
    </submittedName>
</protein>
<gene>
    <name evidence="2" type="ORF">EI97DRAFT_136611</name>
</gene>
<evidence type="ECO:0000313" key="2">
    <source>
        <dbReference type="EMBL" id="KAF2274123.1"/>
    </source>
</evidence>
<dbReference type="AlphaFoldDB" id="A0A6A6JD70"/>
<dbReference type="Proteomes" id="UP000800097">
    <property type="component" value="Unassembled WGS sequence"/>
</dbReference>
<evidence type="ECO:0000256" key="1">
    <source>
        <dbReference type="SAM" id="MobiDB-lite"/>
    </source>
</evidence>
<dbReference type="EMBL" id="ML986505">
    <property type="protein sequence ID" value="KAF2274123.1"/>
    <property type="molecule type" value="Genomic_DNA"/>
</dbReference>